<feature type="region of interest" description="Disordered" evidence="2">
    <location>
        <begin position="601"/>
        <end position="636"/>
    </location>
</feature>
<feature type="compositionally biased region" description="Basic and acidic residues" evidence="2">
    <location>
        <begin position="393"/>
        <end position="407"/>
    </location>
</feature>
<feature type="compositionally biased region" description="Polar residues" evidence="2">
    <location>
        <begin position="540"/>
        <end position="552"/>
    </location>
</feature>
<reference evidence="4 5" key="1">
    <citation type="journal article" date="2011" name="Proc. Natl. Acad. Sci. U.S.A.">
        <title>Genetic diversity and population structure of the endangered marsupial Sarcophilus harrisii (Tasmanian devil).</title>
        <authorList>
            <person name="Miller W."/>
            <person name="Hayes V.M."/>
            <person name="Ratan A."/>
            <person name="Petersen D.C."/>
            <person name="Wittekindt N.E."/>
            <person name="Miller J."/>
            <person name="Walenz B."/>
            <person name="Knight J."/>
            <person name="Qi J."/>
            <person name="Zhao F."/>
            <person name="Wang Q."/>
            <person name="Bedoya-Reina O.C."/>
            <person name="Katiyar N."/>
            <person name="Tomsho L.P."/>
            <person name="Kasson L.M."/>
            <person name="Hardie R.A."/>
            <person name="Woodbridge P."/>
            <person name="Tindall E.A."/>
            <person name="Bertelsen M.F."/>
            <person name="Dixon D."/>
            <person name="Pyecroft S."/>
            <person name="Helgen K.M."/>
            <person name="Lesk A.M."/>
            <person name="Pringle T.H."/>
            <person name="Patterson N."/>
            <person name="Zhang Y."/>
            <person name="Kreiss A."/>
            <person name="Woods G.M."/>
            <person name="Jones M.E."/>
            <person name="Schuster S.C."/>
        </authorList>
    </citation>
    <scope>NUCLEOTIDE SEQUENCE [LARGE SCALE GENOMIC DNA]</scope>
</reference>
<dbReference type="InterPro" id="IPR052303">
    <property type="entry name" value="CEFIP"/>
</dbReference>
<dbReference type="GO" id="GO:0070886">
    <property type="term" value="P:positive regulation of calcineurin-NFAT signaling cascade"/>
    <property type="evidence" value="ECO:0007669"/>
    <property type="project" value="TreeGrafter"/>
</dbReference>
<dbReference type="RefSeq" id="XP_003755230.2">
    <property type="nucleotide sequence ID" value="XM_003755182.3"/>
</dbReference>
<feature type="compositionally biased region" description="Basic and acidic residues" evidence="2">
    <location>
        <begin position="525"/>
        <end position="539"/>
    </location>
</feature>
<feature type="compositionally biased region" description="Polar residues" evidence="2">
    <location>
        <begin position="1294"/>
        <end position="1306"/>
    </location>
</feature>
<evidence type="ECO:0000313" key="4">
    <source>
        <dbReference type="Ensembl" id="ENSSHAP00000036197.1"/>
    </source>
</evidence>
<feature type="region of interest" description="Disordered" evidence="2">
    <location>
        <begin position="470"/>
        <end position="494"/>
    </location>
</feature>
<feature type="region of interest" description="Disordered" evidence="2">
    <location>
        <begin position="677"/>
        <end position="715"/>
    </location>
</feature>
<feature type="compositionally biased region" description="Basic and acidic residues" evidence="2">
    <location>
        <begin position="1434"/>
        <end position="1448"/>
    </location>
</feature>
<feature type="region of interest" description="Disordered" evidence="2">
    <location>
        <begin position="1"/>
        <end position="24"/>
    </location>
</feature>
<evidence type="ECO:0000259" key="3">
    <source>
        <dbReference type="Pfam" id="PF15232"/>
    </source>
</evidence>
<gene>
    <name evidence="4" type="primary">C2H10orf71</name>
</gene>
<evidence type="ECO:0000313" key="5">
    <source>
        <dbReference type="Proteomes" id="UP000007648"/>
    </source>
</evidence>
<accession>A0A7N4PE78</accession>
<feature type="region of interest" description="Disordered" evidence="2">
    <location>
        <begin position="113"/>
        <end position="176"/>
    </location>
</feature>
<feature type="compositionally biased region" description="Polar residues" evidence="2">
    <location>
        <begin position="371"/>
        <end position="380"/>
    </location>
</feature>
<dbReference type="RefSeq" id="XP_031812137.1">
    <property type="nucleotide sequence ID" value="XM_031956277.1"/>
</dbReference>
<dbReference type="KEGG" id="shr:100917021"/>
<dbReference type="PANTHER" id="PTHR33775:SF2">
    <property type="entry name" value="CARDIAC-ENRICHED FHL2-INTERACTING PROTEIN"/>
    <property type="match status" value="1"/>
</dbReference>
<name>A0A7N4PE78_SARHA</name>
<feature type="region of interest" description="Disordered" evidence="2">
    <location>
        <begin position="800"/>
        <end position="830"/>
    </location>
</feature>
<dbReference type="RefSeq" id="XP_031812138.1">
    <property type="nucleotide sequence ID" value="XM_031956278.1"/>
</dbReference>
<proteinExistence type="predicted"/>
<feature type="compositionally biased region" description="Polar residues" evidence="2">
    <location>
        <begin position="470"/>
        <end position="485"/>
    </location>
</feature>
<feature type="compositionally biased region" description="Basic and acidic residues" evidence="2">
    <location>
        <begin position="898"/>
        <end position="909"/>
    </location>
</feature>
<evidence type="ECO:0000256" key="1">
    <source>
        <dbReference type="SAM" id="Coils"/>
    </source>
</evidence>
<feature type="region of interest" description="Disordered" evidence="2">
    <location>
        <begin position="521"/>
        <end position="552"/>
    </location>
</feature>
<protein>
    <recommendedName>
        <fullName evidence="3">DUF4585 domain-containing protein</fullName>
    </recommendedName>
</protein>
<keyword evidence="1" id="KW-0175">Coiled coil</keyword>
<feature type="compositionally biased region" description="Polar residues" evidence="2">
    <location>
        <begin position="320"/>
        <end position="329"/>
    </location>
</feature>
<dbReference type="OrthoDB" id="8945866at2759"/>
<feature type="compositionally biased region" description="Polar residues" evidence="2">
    <location>
        <begin position="343"/>
        <end position="364"/>
    </location>
</feature>
<feature type="compositionally biased region" description="Polar residues" evidence="2">
    <location>
        <begin position="210"/>
        <end position="238"/>
    </location>
</feature>
<feature type="compositionally biased region" description="Acidic residues" evidence="2">
    <location>
        <begin position="1457"/>
        <end position="1470"/>
    </location>
</feature>
<dbReference type="GeneID" id="100917021"/>
<dbReference type="Proteomes" id="UP000007648">
    <property type="component" value="Unassembled WGS sequence"/>
</dbReference>
<feature type="compositionally biased region" description="Polar residues" evidence="2">
    <location>
        <begin position="159"/>
        <end position="174"/>
    </location>
</feature>
<dbReference type="CTD" id="141558631"/>
<feature type="coiled-coil region" evidence="1">
    <location>
        <begin position="1221"/>
        <end position="1248"/>
    </location>
</feature>
<feature type="region of interest" description="Disordered" evidence="2">
    <location>
        <begin position="756"/>
        <end position="780"/>
    </location>
</feature>
<organism evidence="4 5">
    <name type="scientific">Sarcophilus harrisii</name>
    <name type="common">Tasmanian devil</name>
    <name type="synonym">Sarcophilus laniarius</name>
    <dbReference type="NCBI Taxonomy" id="9305"/>
    <lineage>
        <taxon>Eukaryota</taxon>
        <taxon>Metazoa</taxon>
        <taxon>Chordata</taxon>
        <taxon>Craniata</taxon>
        <taxon>Vertebrata</taxon>
        <taxon>Euteleostomi</taxon>
        <taxon>Mammalia</taxon>
        <taxon>Metatheria</taxon>
        <taxon>Dasyuromorphia</taxon>
        <taxon>Dasyuridae</taxon>
        <taxon>Sarcophilus</taxon>
    </lineage>
</organism>
<dbReference type="Pfam" id="PF15232">
    <property type="entry name" value="DUF4585"/>
    <property type="match status" value="1"/>
</dbReference>
<feature type="compositionally biased region" description="Basic and acidic residues" evidence="2">
    <location>
        <begin position="801"/>
        <end position="830"/>
    </location>
</feature>
<feature type="compositionally biased region" description="Polar residues" evidence="2">
    <location>
        <begin position="694"/>
        <end position="704"/>
    </location>
</feature>
<feature type="region of interest" description="Disordered" evidence="2">
    <location>
        <begin position="890"/>
        <end position="909"/>
    </location>
</feature>
<dbReference type="InterPro" id="IPR027838">
    <property type="entry name" value="DUF4585"/>
</dbReference>
<dbReference type="Ensembl" id="ENSSHAT00000044475.1">
    <property type="protein sequence ID" value="ENSSHAP00000032936.1"/>
    <property type="gene ID" value="ENSSHAG00000025470.1"/>
</dbReference>
<feature type="compositionally biased region" description="Polar residues" evidence="2">
    <location>
        <begin position="1"/>
        <end position="23"/>
    </location>
</feature>
<feature type="compositionally biased region" description="Basic and acidic residues" evidence="2">
    <location>
        <begin position="610"/>
        <end position="622"/>
    </location>
</feature>
<dbReference type="GO" id="GO:0030018">
    <property type="term" value="C:Z disc"/>
    <property type="evidence" value="ECO:0007669"/>
    <property type="project" value="TreeGrafter"/>
</dbReference>
<feature type="region of interest" description="Disordered" evidence="2">
    <location>
        <begin position="917"/>
        <end position="944"/>
    </location>
</feature>
<keyword evidence="5" id="KW-1185">Reference proteome</keyword>
<feature type="domain" description="DUF4585" evidence="3">
    <location>
        <begin position="1304"/>
        <end position="1375"/>
    </location>
</feature>
<feature type="region of interest" description="Disordered" evidence="2">
    <location>
        <begin position="1414"/>
        <end position="1470"/>
    </location>
</feature>
<dbReference type="GeneTree" id="ENSGT00730000111333"/>
<feature type="region of interest" description="Disordered" evidence="2">
    <location>
        <begin position="292"/>
        <end position="431"/>
    </location>
</feature>
<feature type="region of interest" description="Disordered" evidence="2">
    <location>
        <begin position="210"/>
        <end position="269"/>
    </location>
</feature>
<feature type="region of interest" description="Disordered" evidence="2">
    <location>
        <begin position="1287"/>
        <end position="1306"/>
    </location>
</feature>
<sequence length="1470" mass="163535">MPVQTMQGSKKYTDGLSDSSSIGSVLDDADREVSNLTDRAFRSLCISEDTSFNDSNLVISPDFAQQFFGSFQQGTGSHAIKKSNLCNRIQVHGNEHAGWASTFQQLPKYVQGEERYPKSNSPPPVTTRRKLEIPVSGMRSGKPVSKVSSLIKSFDRTENPGSDSLPPTSKQPTLKNPLKCVPLPGVGVNFCMDSAFLTVRKVPAEISNTYQNTSWSGGRQGTPNSPSTNDLTCSTDGFQTAPVGASNVPPIKATKSKTGKANERASKGNFLHSENSAFESWNAHHKKLFERKEADELMPETKVPSNYEENLPPKELYPSRQETSPNRTSVHVKPEEKTLVAGTPSTSLSQMSNVQSAPESQSFTMEEKAPSSETKVQLETSRAPWRRSKINKGGKERTHEPSDEKKTNGKGPPLYKKPDPTEEFPESDIIEQQVNSNECYDPPFNISKLLTPVIPTKHVLDSLENQTELATLPPSENSMGSNEQEGLNEYQSRESYKSKVPSLLFNLKDVRKRVKSTYSASPLLKSHDEKTKARDHGKQESISNGTFLSNGSEEILPHMSTKDKLNHQPYANTKEKDHKGDINGDFTDNYLTLSSPQTIEEPSFYVNGEPSEHNTFKNDDLVIKNPKNNNVDSQKYHHQINEHNLKKSKPRLSLKLCSRDLTEGKVEEKLSIHHLENGLPRSISQETDHERDAGSQNANINQKISPGPLSPEEEDVFYSDTQSDFMPNLKSKAKISTSSSDQSFASFEDQQKIWFTESQREDRKSSGSLEGSQKIEKKEKDLRKDDLQYYALSNGFVSVEDSTKEEMSQREGESMSRNRVMMESKEEADCRDTWLEENENISLPDSKDPPLSPSPNSNKHIMFTIKNNTFKSSPVIKPIILPLLRTSSSENVLSNSQKEVESRLTERGENTHLYQLESQDIPNAQKTSHAPTSSSQSSAYKKPYRSISDSGQVFGSVKMENVQPMSEATLLEHDSNSSFFPCIKNSDNVRPTRNLSNKIVGNDLENDYKNKQKPISFRVKPTIILPNEDSGDHSPANQLGGAHSEEKIHCSRNRLLSTPREGSLVKNIVPSEMMNSPIASSIIDGSVYSPAASTILDDALQGTPDSGTSQGDLSNSTIISPLPSTCSSITSLGSEKRASTKTAREDITHALVPNTGDNTQFDSSAEEIMALSRRDALLEETSSWTAPYELPLSTIHMEKPMNKPPAVPPKTEKALRRAKKLASKRKKMDLQQEKLSEIQEENPQMEDADVIWKRPISPAETARSNFPRVRSLPPPVHRHSVATLSESIRRRPSGAQSVIPMSSHPATQKKVLQDPHSGEYFVFDLPLQVRIKTFYDPETGKYVKVSIPSSERGSPEMPSSEILNSPYLVYPGLHPLPVTSLTPLRSSSQLSAPTFLKQEPQARESADHWLQSFRDTQHPSPQSYTEPVHNAPNRRPEEAPQSLEKDMSEAQNLDIISMDDLEDFASEGIS</sequence>
<reference evidence="4" key="2">
    <citation type="submission" date="2025-05" db="UniProtKB">
        <authorList>
            <consortium name="Ensembl"/>
        </authorList>
    </citation>
    <scope>IDENTIFICATION</scope>
</reference>
<dbReference type="Ensembl" id="ENSSHAT00000051827.1">
    <property type="protein sequence ID" value="ENSSHAP00000033790.1"/>
    <property type="gene ID" value="ENSSHAG00000025470.1"/>
</dbReference>
<feature type="compositionally biased region" description="Polar residues" evidence="2">
    <location>
        <begin position="917"/>
        <end position="926"/>
    </location>
</feature>
<evidence type="ECO:0000256" key="2">
    <source>
        <dbReference type="SAM" id="MobiDB-lite"/>
    </source>
</evidence>
<dbReference type="Ensembl" id="ENSSHAT00000039678.1">
    <property type="protein sequence ID" value="ENSSHAP00000036197.1"/>
    <property type="gene ID" value="ENSSHAG00000025470.1"/>
</dbReference>
<dbReference type="Ensembl" id="ENSSHAT00000024932.1">
    <property type="protein sequence ID" value="ENSSHAP00000025390.1"/>
    <property type="gene ID" value="ENSSHAG00000025470.1"/>
</dbReference>
<feature type="compositionally biased region" description="Low complexity" evidence="2">
    <location>
        <begin position="927"/>
        <end position="941"/>
    </location>
</feature>
<dbReference type="PANTHER" id="PTHR33775">
    <property type="entry name" value="CARDIAC-ENRICHED FHL2-INTERACTING PROTEIN-RELATED"/>
    <property type="match status" value="1"/>
</dbReference>